<evidence type="ECO:0000313" key="4">
    <source>
        <dbReference type="Proteomes" id="UP000813444"/>
    </source>
</evidence>
<dbReference type="Pfam" id="PF12505">
    <property type="entry name" value="DUF3712"/>
    <property type="match status" value="1"/>
</dbReference>
<accession>A0A8K0SW69</accession>
<evidence type="ECO:0000256" key="1">
    <source>
        <dbReference type="SAM" id="MobiDB-lite"/>
    </source>
</evidence>
<keyword evidence="4" id="KW-1185">Reference proteome</keyword>
<keyword evidence="2" id="KW-1133">Transmembrane helix</keyword>
<dbReference type="InterPro" id="IPR046368">
    <property type="entry name" value="Tag1"/>
</dbReference>
<evidence type="ECO:0000256" key="2">
    <source>
        <dbReference type="SAM" id="Phobius"/>
    </source>
</evidence>
<name>A0A8K0SW69_9HYPO</name>
<dbReference type="PANTHER" id="PTHR35895">
    <property type="entry name" value="CHROMOSOME 16, WHOLE GENOME SHOTGUN SEQUENCE"/>
    <property type="match status" value="1"/>
</dbReference>
<keyword evidence="2" id="KW-0472">Membrane</keyword>
<proteinExistence type="predicted"/>
<dbReference type="GO" id="GO:0000329">
    <property type="term" value="C:fungal-type vacuole membrane"/>
    <property type="evidence" value="ECO:0007669"/>
    <property type="project" value="InterPro"/>
</dbReference>
<dbReference type="AlphaFoldDB" id="A0A8K0SW69"/>
<comment type="caution">
    <text evidence="3">The sequence shown here is derived from an EMBL/GenBank/DDBJ whole genome shotgun (WGS) entry which is preliminary data.</text>
</comment>
<organism evidence="3 4">
    <name type="scientific">Stachybotrys elegans</name>
    <dbReference type="NCBI Taxonomy" id="80388"/>
    <lineage>
        <taxon>Eukaryota</taxon>
        <taxon>Fungi</taxon>
        <taxon>Dikarya</taxon>
        <taxon>Ascomycota</taxon>
        <taxon>Pezizomycotina</taxon>
        <taxon>Sordariomycetes</taxon>
        <taxon>Hypocreomycetidae</taxon>
        <taxon>Hypocreales</taxon>
        <taxon>Stachybotryaceae</taxon>
        <taxon>Stachybotrys</taxon>
    </lineage>
</organism>
<sequence length="424" mass="47473">MTGARGEPGENEPVNSEFHHDDDASSINVGQEKTPPVILTKRQKFKRHCGRFKWWYLIGVIILLAILLPILFEVIIPALVQDIVNDQTLPIYSGAIVALSPTQLSISLNTSMDTPLSARIDPLDLHLYNRGTEPYTPFVTLHLPEQRVHHTTHVVVTNQTVTIEDEEEVIKWFHSVFDNADTFLSVRGSPRVHLGALNYHPHLDLELKIPALNHLHGFDITEMNFMMEPDENGKNMRGLLNLPNSGALALGLGNVTFGLVSGDVQLGTINVYDTYLDHGNNSRVFDGNLYFNELVPNINAILDAQRDYLGQGFIQINATGEAAVVNGVHIPYLERVFRTKKLTVNLPILTLLGDVLNSLLESDQDSLLEAFGDTFGNSTLLEHIMDHWDGYTNNTNLERPSKKRSAPKMSLMLNMFRLGMRAKK</sequence>
<evidence type="ECO:0000313" key="3">
    <source>
        <dbReference type="EMBL" id="KAH7323140.1"/>
    </source>
</evidence>
<dbReference type="OrthoDB" id="10039566at2759"/>
<dbReference type="Proteomes" id="UP000813444">
    <property type="component" value="Unassembled WGS sequence"/>
</dbReference>
<gene>
    <name evidence="3" type="ORF">B0I35DRAFT_390182</name>
</gene>
<reference evidence="3" key="1">
    <citation type="journal article" date="2021" name="Nat. Commun.">
        <title>Genetic determinants of endophytism in the Arabidopsis root mycobiome.</title>
        <authorList>
            <person name="Mesny F."/>
            <person name="Miyauchi S."/>
            <person name="Thiergart T."/>
            <person name="Pickel B."/>
            <person name="Atanasova L."/>
            <person name="Karlsson M."/>
            <person name="Huettel B."/>
            <person name="Barry K.W."/>
            <person name="Haridas S."/>
            <person name="Chen C."/>
            <person name="Bauer D."/>
            <person name="Andreopoulos W."/>
            <person name="Pangilinan J."/>
            <person name="LaButti K."/>
            <person name="Riley R."/>
            <person name="Lipzen A."/>
            <person name="Clum A."/>
            <person name="Drula E."/>
            <person name="Henrissat B."/>
            <person name="Kohler A."/>
            <person name="Grigoriev I.V."/>
            <person name="Martin F.M."/>
            <person name="Hacquard S."/>
        </authorList>
    </citation>
    <scope>NUCLEOTIDE SEQUENCE</scope>
    <source>
        <strain evidence="3">MPI-CAGE-CH-0235</strain>
    </source>
</reference>
<feature type="region of interest" description="Disordered" evidence="1">
    <location>
        <begin position="1"/>
        <end position="30"/>
    </location>
</feature>
<dbReference type="InterPro" id="IPR022185">
    <property type="entry name" value="DUF3712"/>
</dbReference>
<dbReference type="PANTHER" id="PTHR35895:SF2">
    <property type="match status" value="1"/>
</dbReference>
<dbReference type="EMBL" id="JAGPNK010000004">
    <property type="protein sequence ID" value="KAH7323140.1"/>
    <property type="molecule type" value="Genomic_DNA"/>
</dbReference>
<feature type="transmembrane region" description="Helical" evidence="2">
    <location>
        <begin position="54"/>
        <end position="80"/>
    </location>
</feature>
<keyword evidence="2" id="KW-0812">Transmembrane</keyword>
<protein>
    <submittedName>
        <fullName evidence="3">Uncharacterized protein</fullName>
    </submittedName>
</protein>